<accession>A0A133MI15</accession>
<comment type="caution">
    <text evidence="1">The sequence shown here is derived from an EMBL/GenBank/DDBJ whole genome shotgun (WGS) entry which is preliminary data.</text>
</comment>
<evidence type="ECO:0000313" key="1">
    <source>
        <dbReference type="EMBL" id="KXA03621.1"/>
    </source>
</evidence>
<organism evidence="1 2">
    <name type="scientific">Clostridium perfringens</name>
    <dbReference type="NCBI Taxonomy" id="1502"/>
    <lineage>
        <taxon>Bacteria</taxon>
        <taxon>Bacillati</taxon>
        <taxon>Bacillota</taxon>
        <taxon>Clostridia</taxon>
        <taxon>Eubacteriales</taxon>
        <taxon>Clostridiaceae</taxon>
        <taxon>Clostridium</taxon>
    </lineage>
</organism>
<protein>
    <submittedName>
        <fullName evidence="1">Uncharacterized protein</fullName>
    </submittedName>
</protein>
<dbReference type="AlphaFoldDB" id="A0A133MI15"/>
<reference evidence="1 2" key="1">
    <citation type="submission" date="2016-01" db="EMBL/GenBank/DDBJ databases">
        <authorList>
            <person name="Oliw E.H."/>
        </authorList>
    </citation>
    <scope>NUCLEOTIDE SEQUENCE [LARGE SCALE GENOMIC DNA]</scope>
    <source>
        <strain evidence="1 2">MJR7757A</strain>
    </source>
</reference>
<dbReference type="PATRIC" id="fig|1502.174.peg.3305"/>
<name>A0A133MI15_CLOPF</name>
<gene>
    <name evidence="1" type="ORF">HMPREF3222_03269</name>
</gene>
<dbReference type="Proteomes" id="UP000070646">
    <property type="component" value="Unassembled WGS sequence"/>
</dbReference>
<evidence type="ECO:0000313" key="2">
    <source>
        <dbReference type="Proteomes" id="UP000070646"/>
    </source>
</evidence>
<dbReference type="EMBL" id="LRPU01000240">
    <property type="protein sequence ID" value="KXA03621.1"/>
    <property type="molecule type" value="Genomic_DNA"/>
</dbReference>
<proteinExistence type="predicted"/>
<sequence length="146" mass="16791">MLELSNNMSYKDGLEIILPMFLRVKQAIEHGHNSIVLISDNNMLARCYLENIHNILERTGDIGKVEKICICRSRDNLEDIRFNASNKLLILCGNWYRNKMIHEQGALDIIGKVVSVQLPEIPIKVFNRSTNEVEYITNWFGDKSNG</sequence>